<dbReference type="Proteomes" id="UP000054624">
    <property type="component" value="Unassembled WGS sequence"/>
</dbReference>
<organism evidence="2 3">
    <name type="scientific">Caballeronia temeraria</name>
    <dbReference type="NCBI Taxonomy" id="1777137"/>
    <lineage>
        <taxon>Bacteria</taxon>
        <taxon>Pseudomonadati</taxon>
        <taxon>Pseudomonadota</taxon>
        <taxon>Betaproteobacteria</taxon>
        <taxon>Burkholderiales</taxon>
        <taxon>Burkholderiaceae</taxon>
        <taxon>Caballeronia</taxon>
    </lineage>
</organism>
<keyword evidence="1" id="KW-0472">Membrane</keyword>
<proteinExistence type="predicted"/>
<name>A0A157ZN47_9BURK</name>
<reference evidence="3" key="1">
    <citation type="submission" date="2016-01" db="EMBL/GenBank/DDBJ databases">
        <authorList>
            <person name="Peeters Charlotte."/>
        </authorList>
    </citation>
    <scope>NUCLEOTIDE SEQUENCE [LARGE SCALE GENOMIC DNA]</scope>
</reference>
<evidence type="ECO:0000313" key="3">
    <source>
        <dbReference type="Proteomes" id="UP000054624"/>
    </source>
</evidence>
<keyword evidence="3" id="KW-1185">Reference proteome</keyword>
<dbReference type="AlphaFoldDB" id="A0A157ZN47"/>
<dbReference type="STRING" id="1777137.AWB76_00902"/>
<dbReference type="EMBL" id="FCOI02000002">
    <property type="protein sequence ID" value="SAK46387.1"/>
    <property type="molecule type" value="Genomic_DNA"/>
</dbReference>
<feature type="transmembrane region" description="Helical" evidence="1">
    <location>
        <begin position="36"/>
        <end position="57"/>
    </location>
</feature>
<sequence length="58" mass="6503">MDILKFEAELEVLRATNSKLIQETAKIATERQWMPFVWGAGFASAVFGIVIALIKVLH</sequence>
<keyword evidence="1" id="KW-1133">Transmembrane helix</keyword>
<evidence type="ECO:0000313" key="2">
    <source>
        <dbReference type="EMBL" id="SAK46387.1"/>
    </source>
</evidence>
<accession>A0A157ZN47</accession>
<keyword evidence="1" id="KW-0812">Transmembrane</keyword>
<evidence type="ECO:0000256" key="1">
    <source>
        <dbReference type="SAM" id="Phobius"/>
    </source>
</evidence>
<dbReference type="RefSeq" id="WP_157696041.1">
    <property type="nucleotide sequence ID" value="NZ_FCOI02000002.1"/>
</dbReference>
<protein>
    <submittedName>
        <fullName evidence="2">Uncharacterized protein</fullName>
    </submittedName>
</protein>
<gene>
    <name evidence="2" type="ORF">AWB76_00902</name>
</gene>